<dbReference type="InterPro" id="IPR015422">
    <property type="entry name" value="PyrdxlP-dep_Trfase_small"/>
</dbReference>
<dbReference type="InterPro" id="IPR015421">
    <property type="entry name" value="PyrdxlP-dep_Trfase_major"/>
</dbReference>
<comment type="cofactor">
    <cofactor evidence="1">
        <name>pyridoxal 5'-phosphate</name>
        <dbReference type="ChEBI" id="CHEBI:597326"/>
    </cofactor>
</comment>
<protein>
    <submittedName>
        <fullName evidence="4">Glutamate-1-semialdehyde 2,1-aminomutase</fullName>
        <ecNumber evidence="4">5.4.3.8</ecNumber>
    </submittedName>
</protein>
<evidence type="ECO:0000256" key="1">
    <source>
        <dbReference type="ARBA" id="ARBA00001933"/>
    </source>
</evidence>
<keyword evidence="2 3" id="KW-0663">Pyridoxal phosphate</keyword>
<organism evidence="4 5">
    <name type="scientific">Allocatelliglobosispora scoriae</name>
    <dbReference type="NCBI Taxonomy" id="643052"/>
    <lineage>
        <taxon>Bacteria</taxon>
        <taxon>Bacillati</taxon>
        <taxon>Actinomycetota</taxon>
        <taxon>Actinomycetes</taxon>
        <taxon>Micromonosporales</taxon>
        <taxon>Micromonosporaceae</taxon>
        <taxon>Allocatelliglobosispora</taxon>
    </lineage>
</organism>
<dbReference type="PANTHER" id="PTHR43713">
    <property type="entry name" value="GLUTAMATE-1-SEMIALDEHYDE 2,1-AMINOMUTASE"/>
    <property type="match status" value="1"/>
</dbReference>
<accession>A0A841BSJ1</accession>
<dbReference type="GO" id="GO:0030170">
    <property type="term" value="F:pyridoxal phosphate binding"/>
    <property type="evidence" value="ECO:0007669"/>
    <property type="project" value="InterPro"/>
</dbReference>
<dbReference type="InterPro" id="IPR005814">
    <property type="entry name" value="Aminotrans_3"/>
</dbReference>
<keyword evidence="4" id="KW-0413">Isomerase</keyword>
<comment type="caution">
    <text evidence="4">The sequence shown here is derived from an EMBL/GenBank/DDBJ whole genome shotgun (WGS) entry which is preliminary data.</text>
</comment>
<dbReference type="Gene3D" id="3.90.1150.10">
    <property type="entry name" value="Aspartate Aminotransferase, domain 1"/>
    <property type="match status" value="1"/>
</dbReference>
<evidence type="ECO:0000313" key="4">
    <source>
        <dbReference type="EMBL" id="MBB5870675.1"/>
    </source>
</evidence>
<dbReference type="Proteomes" id="UP000587527">
    <property type="component" value="Unassembled WGS sequence"/>
</dbReference>
<comment type="similarity">
    <text evidence="3">Belongs to the class-III pyridoxal-phosphate-dependent aminotransferase family.</text>
</comment>
<dbReference type="NCBIfam" id="NF004856">
    <property type="entry name" value="PRK06209.1"/>
    <property type="match status" value="1"/>
</dbReference>
<dbReference type="RefSeq" id="WP_221469950.1">
    <property type="nucleotide sequence ID" value="NZ_JACHMN010000002.1"/>
</dbReference>
<name>A0A841BSJ1_9ACTN</name>
<keyword evidence="5" id="KW-1185">Reference proteome</keyword>
<dbReference type="AlphaFoldDB" id="A0A841BSJ1"/>
<evidence type="ECO:0000256" key="3">
    <source>
        <dbReference type="RuleBase" id="RU003560"/>
    </source>
</evidence>
<reference evidence="4 5" key="1">
    <citation type="submission" date="2020-08" db="EMBL/GenBank/DDBJ databases">
        <title>Sequencing the genomes of 1000 actinobacteria strains.</title>
        <authorList>
            <person name="Klenk H.-P."/>
        </authorList>
    </citation>
    <scope>NUCLEOTIDE SEQUENCE [LARGE SCALE GENOMIC DNA]</scope>
    <source>
        <strain evidence="4 5">DSM 45362</strain>
    </source>
</reference>
<dbReference type="GO" id="GO:0042286">
    <property type="term" value="F:glutamate-1-semialdehyde 2,1-aminomutase activity"/>
    <property type="evidence" value="ECO:0007669"/>
    <property type="project" value="UniProtKB-EC"/>
</dbReference>
<gene>
    <name evidence="4" type="ORF">F4553_004054</name>
</gene>
<sequence length="439" mass="47545">MMVTRDFARSREHSAAAHRVIPGGGHTYAKGDDQYPEGMAPVIDRGDGCRTWDIDGNEFIEYGMGLRSVTLGHNFRPVVEAIARHLELGTNFVRPHRLERAAAERFLDLIPSAEMVKFGVNGSDATTAAVKLARAYTGRDMVAICADQPFFATDDWFIGTTAMGAGIPSATAQLTTRFRYNDLADLEAVLTAHPGQIAAVVMEAETVEPPAPGYFVGVRALCDAHGVLLILDEVITGFRWHARGAQHVHDIRPDLCTFGKGMANGFPLSALGGRQEIMRLGGPVDDRDRVFLMSQTYGGQPWAMAAMLAVVDAYEKDGVADHLHRIGGLLRSGLTSVVADAGLADHIQLIGRDCNLVFATLDADGERSQEFRTLFLQELLIRGVLAPSFVVSFSHDEAAIEQTVNAVAEALPTYRKGLENGAATVLRGRPVRPAIRTRG</sequence>
<evidence type="ECO:0000256" key="2">
    <source>
        <dbReference type="ARBA" id="ARBA00022898"/>
    </source>
</evidence>
<dbReference type="InterPro" id="IPR015424">
    <property type="entry name" value="PyrdxlP-dep_Trfase"/>
</dbReference>
<dbReference type="PANTHER" id="PTHR43713:SF3">
    <property type="entry name" value="GLUTAMATE-1-SEMIALDEHYDE 2,1-AMINOMUTASE 1, CHLOROPLASTIC-RELATED"/>
    <property type="match status" value="1"/>
</dbReference>
<dbReference type="Gene3D" id="3.40.640.10">
    <property type="entry name" value="Type I PLP-dependent aspartate aminotransferase-like (Major domain)"/>
    <property type="match status" value="1"/>
</dbReference>
<dbReference type="Pfam" id="PF00202">
    <property type="entry name" value="Aminotran_3"/>
    <property type="match status" value="1"/>
</dbReference>
<dbReference type="EC" id="5.4.3.8" evidence="4"/>
<dbReference type="EMBL" id="JACHMN010000002">
    <property type="protein sequence ID" value="MBB5870675.1"/>
    <property type="molecule type" value="Genomic_DNA"/>
</dbReference>
<proteinExistence type="inferred from homology"/>
<evidence type="ECO:0000313" key="5">
    <source>
        <dbReference type="Proteomes" id="UP000587527"/>
    </source>
</evidence>
<dbReference type="GO" id="GO:0008483">
    <property type="term" value="F:transaminase activity"/>
    <property type="evidence" value="ECO:0007669"/>
    <property type="project" value="InterPro"/>
</dbReference>
<dbReference type="SUPFAM" id="SSF53383">
    <property type="entry name" value="PLP-dependent transferases"/>
    <property type="match status" value="1"/>
</dbReference>